<gene>
    <name evidence="1" type="ORF">HMPREF0372_03289</name>
</gene>
<dbReference type="EMBL" id="AGCK01000269">
    <property type="protein sequence ID" value="EHM41570.1"/>
    <property type="molecule type" value="Genomic_DNA"/>
</dbReference>
<organism evidence="1 2">
    <name type="scientific">Flavonifractor plautii ATCC 29863</name>
    <dbReference type="NCBI Taxonomy" id="411475"/>
    <lineage>
        <taxon>Bacteria</taxon>
        <taxon>Bacillati</taxon>
        <taxon>Bacillota</taxon>
        <taxon>Clostridia</taxon>
        <taxon>Eubacteriales</taxon>
        <taxon>Oscillospiraceae</taxon>
        <taxon>Flavonifractor</taxon>
    </lineage>
</organism>
<dbReference type="Proteomes" id="UP000004459">
    <property type="component" value="Unassembled WGS sequence"/>
</dbReference>
<feature type="non-terminal residue" evidence="1">
    <location>
        <position position="1"/>
    </location>
</feature>
<evidence type="ECO:0000313" key="1">
    <source>
        <dbReference type="EMBL" id="EHM41570.1"/>
    </source>
</evidence>
<reference evidence="1 2" key="1">
    <citation type="submission" date="2011-08" db="EMBL/GenBank/DDBJ databases">
        <authorList>
            <person name="Weinstock G."/>
            <person name="Sodergren E."/>
            <person name="Clifton S."/>
            <person name="Fulton L."/>
            <person name="Fulton B."/>
            <person name="Courtney L."/>
            <person name="Fronick C."/>
            <person name="Harrison M."/>
            <person name="Strong C."/>
            <person name="Farmer C."/>
            <person name="Delahaunty K."/>
            <person name="Markovic C."/>
            <person name="Hall O."/>
            <person name="Minx P."/>
            <person name="Tomlinson C."/>
            <person name="Mitreva M."/>
            <person name="Hou S."/>
            <person name="Chen J."/>
            <person name="Wollam A."/>
            <person name="Pepin K.H."/>
            <person name="Johnson M."/>
            <person name="Bhonagiri V."/>
            <person name="Zhang X."/>
            <person name="Suruliraj S."/>
            <person name="Warren W."/>
            <person name="Chinwalla A."/>
            <person name="Mardis E.R."/>
            <person name="Wilson R.K."/>
        </authorList>
    </citation>
    <scope>NUCLEOTIDE SEQUENCE [LARGE SCALE GENOMIC DNA]</scope>
    <source>
        <strain evidence="1 2">ATCC 29863</strain>
    </source>
</reference>
<proteinExistence type="predicted"/>
<dbReference type="AlphaFoldDB" id="G9YUS5"/>
<dbReference type="HOGENOM" id="CLU_2517817_0_0_9"/>
<sequence length="85" mass="8895">GQGEHHGQGQAGGHGKGQNAFFHLVFSSQSDDMAMQISCTVPEGRHPKADAAAGPRILGELNRVRRGGGGSGNRTAYKEIILLTV</sequence>
<evidence type="ECO:0000313" key="2">
    <source>
        <dbReference type="Proteomes" id="UP000004459"/>
    </source>
</evidence>
<accession>G9YUS5</accession>
<name>G9YUS5_FLAPL</name>
<protein>
    <submittedName>
        <fullName evidence="1">Uncharacterized protein</fullName>
    </submittedName>
</protein>
<comment type="caution">
    <text evidence="1">The sequence shown here is derived from an EMBL/GenBank/DDBJ whole genome shotgun (WGS) entry which is preliminary data.</text>
</comment>